<name>A0A834RF52_SARSC</name>
<protein>
    <submittedName>
        <fullName evidence="2 3">Uncharacterized protein</fullName>
    </submittedName>
</protein>
<feature type="transmembrane region" description="Helical" evidence="1">
    <location>
        <begin position="181"/>
        <end position="199"/>
    </location>
</feature>
<dbReference type="OrthoDB" id="10599915at2759"/>
<accession>A0A834RF52</accession>
<proteinExistence type="predicted"/>
<keyword evidence="1" id="KW-0812">Transmembrane</keyword>
<keyword evidence="1" id="KW-1133">Transmembrane helix</keyword>
<feature type="transmembrane region" description="Helical" evidence="1">
    <location>
        <begin position="13"/>
        <end position="35"/>
    </location>
</feature>
<keyword evidence="1" id="KW-0472">Membrane</keyword>
<reference evidence="4" key="1">
    <citation type="journal article" date="2020" name="PLoS Negl. Trop. Dis.">
        <title>High-quality nuclear genome for Sarcoptes scabiei-A critical resource for a neglected parasite.</title>
        <authorList>
            <person name="Korhonen P.K."/>
            <person name="Gasser R.B."/>
            <person name="Ma G."/>
            <person name="Wang T."/>
            <person name="Stroehlein A.J."/>
            <person name="Young N.D."/>
            <person name="Ang C.S."/>
            <person name="Fernando D.D."/>
            <person name="Lu H.C."/>
            <person name="Taylor S."/>
            <person name="Reynolds S.L."/>
            <person name="Mofiz E."/>
            <person name="Najaraj S.H."/>
            <person name="Gowda H."/>
            <person name="Madugundu A."/>
            <person name="Renuse S."/>
            <person name="Holt D."/>
            <person name="Pandey A."/>
            <person name="Papenfuss A.T."/>
            <person name="Fischer K."/>
        </authorList>
    </citation>
    <scope>NUCLEOTIDE SEQUENCE [LARGE SCALE GENOMIC DNA]</scope>
</reference>
<evidence type="ECO:0000313" key="4">
    <source>
        <dbReference type="Proteomes" id="UP000070412"/>
    </source>
</evidence>
<dbReference type="EnsemblMetazoa" id="SSS_5931s_mrna">
    <property type="protein sequence ID" value="KAF7495461.1"/>
    <property type="gene ID" value="SSS_5931"/>
</dbReference>
<organism evidence="2">
    <name type="scientific">Sarcoptes scabiei</name>
    <name type="common">Itch mite</name>
    <name type="synonym">Acarus scabiei</name>
    <dbReference type="NCBI Taxonomy" id="52283"/>
    <lineage>
        <taxon>Eukaryota</taxon>
        <taxon>Metazoa</taxon>
        <taxon>Ecdysozoa</taxon>
        <taxon>Arthropoda</taxon>
        <taxon>Chelicerata</taxon>
        <taxon>Arachnida</taxon>
        <taxon>Acari</taxon>
        <taxon>Acariformes</taxon>
        <taxon>Sarcoptiformes</taxon>
        <taxon>Astigmata</taxon>
        <taxon>Psoroptidia</taxon>
        <taxon>Sarcoptoidea</taxon>
        <taxon>Sarcoptidae</taxon>
        <taxon>Sarcoptinae</taxon>
        <taxon>Sarcoptes</taxon>
    </lineage>
</organism>
<evidence type="ECO:0000256" key="1">
    <source>
        <dbReference type="SAM" id="Phobius"/>
    </source>
</evidence>
<evidence type="ECO:0000313" key="3">
    <source>
        <dbReference type="EnsemblMetazoa" id="KAF7495461.1"/>
    </source>
</evidence>
<feature type="transmembrane region" description="Helical" evidence="1">
    <location>
        <begin position="205"/>
        <end position="224"/>
    </location>
</feature>
<reference evidence="3" key="3">
    <citation type="submission" date="2022-06" db="UniProtKB">
        <authorList>
            <consortium name="EnsemblMetazoa"/>
        </authorList>
    </citation>
    <scope>IDENTIFICATION</scope>
</reference>
<dbReference type="AlphaFoldDB" id="A0A834RF52"/>
<dbReference type="Proteomes" id="UP000070412">
    <property type="component" value="Unassembled WGS sequence"/>
</dbReference>
<dbReference type="EMBL" id="WVUK01000048">
    <property type="protein sequence ID" value="KAF7495461.1"/>
    <property type="molecule type" value="Genomic_DNA"/>
</dbReference>
<feature type="transmembrane region" description="Helical" evidence="1">
    <location>
        <begin position="259"/>
        <end position="279"/>
    </location>
</feature>
<keyword evidence="4" id="KW-1185">Reference proteome</keyword>
<gene>
    <name evidence="2" type="ORF">SSS_5931</name>
</gene>
<evidence type="ECO:0000313" key="2">
    <source>
        <dbReference type="EMBL" id="KAF7495461.1"/>
    </source>
</evidence>
<reference evidence="2" key="2">
    <citation type="submission" date="2020-01" db="EMBL/GenBank/DDBJ databases">
        <authorList>
            <person name="Korhonen P.K.K."/>
            <person name="Guangxu M.G."/>
            <person name="Wang T.W."/>
            <person name="Stroehlein A.J.S."/>
            <person name="Young N.D."/>
            <person name="Ang C.-S.A."/>
            <person name="Fernando D.W.F."/>
            <person name="Lu H.L."/>
            <person name="Taylor S.T."/>
            <person name="Ehtesham M.E.M."/>
            <person name="Najaraj S.H.N."/>
            <person name="Harsha G.H.G."/>
            <person name="Madugundu A.M."/>
            <person name="Renuse S.R."/>
            <person name="Holt D.H."/>
            <person name="Pandey A.P."/>
            <person name="Papenfuss A.P."/>
            <person name="Gasser R.B.G."/>
            <person name="Fischer K.F."/>
        </authorList>
    </citation>
    <scope>NUCLEOTIDE SEQUENCE</scope>
    <source>
        <strain evidence="2">SSS_KF_BRIS2020</strain>
    </source>
</reference>
<sequence>MTKRRIIFSYKKIIKFGLIAEIITAIIGLIGEFTFRYHIYSQAMNDLFGPYYYQPEINQSQTDKFFLAKIYAQKHHHIEWPSNHQHYDHQTGESFQLSQLNAIADFYKQNPINSTTNQIGKISNNSREKNFFTKFLTKLSSWIFPHETSSLFYGNKINPKDDGSDTNDDNDDTILYDFRPLYLLNVLILINLIFIAVVVLEYLPFIGFIAILWIFYLIMLFVIARVMKDSIRMIENSTDEILSSTSRIHSWTSMLPSRFIILIAIIIILLTFALIALITEERRQLADRMRSTRSACIPLVKSRDMDLDDV</sequence>